<evidence type="ECO:0000256" key="1">
    <source>
        <dbReference type="ARBA" id="ARBA00004123"/>
    </source>
</evidence>
<dbReference type="InterPro" id="IPR000504">
    <property type="entry name" value="RRM_dom"/>
</dbReference>
<evidence type="ECO:0000313" key="8">
    <source>
        <dbReference type="EMBL" id="KAK5112396.1"/>
    </source>
</evidence>
<dbReference type="GO" id="GO:1990904">
    <property type="term" value="C:ribonucleoprotein complex"/>
    <property type="evidence" value="ECO:0007669"/>
    <property type="project" value="InterPro"/>
</dbReference>
<feature type="region of interest" description="Disordered" evidence="5">
    <location>
        <begin position="1"/>
        <end position="160"/>
    </location>
</feature>
<keyword evidence="2 4" id="KW-0694">RNA-binding</keyword>
<dbReference type="PROSITE" id="PS50961">
    <property type="entry name" value="HTH_LA"/>
    <property type="match status" value="1"/>
</dbReference>
<dbReference type="SMART" id="SM00360">
    <property type="entry name" value="RRM"/>
    <property type="match status" value="1"/>
</dbReference>
<feature type="compositionally biased region" description="Basic and acidic residues" evidence="5">
    <location>
        <begin position="370"/>
        <end position="406"/>
    </location>
</feature>
<dbReference type="EMBL" id="JAVRRL010000031">
    <property type="protein sequence ID" value="KAK5112396.1"/>
    <property type="molecule type" value="Genomic_DNA"/>
</dbReference>
<feature type="domain" description="HTH La-type RNA-binding" evidence="7">
    <location>
        <begin position="154"/>
        <end position="244"/>
    </location>
</feature>
<sequence length="502" mass="55377">MADTSKDSVSAIATETPDTVMDNTSGPGASAANTDSTANPVPETESNEAMTNIPASIDETSNGVESAVDEIKAADVAAKDVKDATNPDSVTAEEKVVDKEMKDADQDQDDANGKEDARTGHKRKADKYDRQDSYKQRRGGGFGKGSKVKTRFEDQPESNDAAEIRHQVEFYFSDSNLPIDQYLLNETGGNSNRPVPLKVIHNFKRMRHFQPYQAVRDAVAASTFLVLDEKDDITRKVPLNEKFTSDATTNRTLVNTTSMARSIYAKGFGDETKTTHLDIEAFFEPYGPVNAVRLRRHDDGEFKGSVFVEFADEETKKQFMDLEVKPKWGKGDGVELNIMEKQAYVDLKHDGILDGSVKPKGVSGRPKYRERRERGGGDRSDTGRDHADDDDWKGRREHDQRQDRGGRGRGRGGRGDSGRGRGRGGRGRGRGNFDRNRRDNERDGRSNDGGDRAQKRPTDDAEAGAEKNGNGESKKRSRDHNDEGGAEREDGGAKKAKEEVAA</sequence>
<feature type="domain" description="RRM" evidence="6">
    <location>
        <begin position="261"/>
        <end position="350"/>
    </location>
</feature>
<evidence type="ECO:0000313" key="9">
    <source>
        <dbReference type="Proteomes" id="UP001310890"/>
    </source>
</evidence>
<dbReference type="PANTHER" id="PTHR22792">
    <property type="entry name" value="LUPUS LA PROTEIN-RELATED"/>
    <property type="match status" value="1"/>
</dbReference>
<dbReference type="InterPro" id="IPR045180">
    <property type="entry name" value="La_dom_prot"/>
</dbReference>
<dbReference type="AlphaFoldDB" id="A0AAN7YRF8"/>
<dbReference type="InterPro" id="IPR012677">
    <property type="entry name" value="Nucleotide-bd_a/b_plait_sf"/>
</dbReference>
<dbReference type="CDD" id="cd12291">
    <property type="entry name" value="RRM1_La"/>
    <property type="match status" value="1"/>
</dbReference>
<dbReference type="PROSITE" id="PS50102">
    <property type="entry name" value="RRM"/>
    <property type="match status" value="1"/>
</dbReference>
<evidence type="ECO:0000256" key="5">
    <source>
        <dbReference type="SAM" id="MobiDB-lite"/>
    </source>
</evidence>
<organism evidence="8 9">
    <name type="scientific">Meristemomyces frigidus</name>
    <dbReference type="NCBI Taxonomy" id="1508187"/>
    <lineage>
        <taxon>Eukaryota</taxon>
        <taxon>Fungi</taxon>
        <taxon>Dikarya</taxon>
        <taxon>Ascomycota</taxon>
        <taxon>Pezizomycotina</taxon>
        <taxon>Dothideomycetes</taxon>
        <taxon>Dothideomycetidae</taxon>
        <taxon>Mycosphaerellales</taxon>
        <taxon>Teratosphaeriaceae</taxon>
        <taxon>Meristemomyces</taxon>
    </lineage>
</organism>
<comment type="subcellular location">
    <subcellularLocation>
        <location evidence="1">Nucleus</location>
    </subcellularLocation>
</comment>
<feature type="compositionally biased region" description="Basic and acidic residues" evidence="5">
    <location>
        <begin position="431"/>
        <end position="459"/>
    </location>
</feature>
<dbReference type="InterPro" id="IPR035979">
    <property type="entry name" value="RBD_domain_sf"/>
</dbReference>
<dbReference type="InterPro" id="IPR006630">
    <property type="entry name" value="La_HTH"/>
</dbReference>
<feature type="compositionally biased region" description="Basic residues" evidence="5">
    <location>
        <begin position="420"/>
        <end position="429"/>
    </location>
</feature>
<dbReference type="PANTHER" id="PTHR22792:SF140">
    <property type="entry name" value="ACHILLES, ISOFORM A"/>
    <property type="match status" value="1"/>
</dbReference>
<dbReference type="GO" id="GO:0003729">
    <property type="term" value="F:mRNA binding"/>
    <property type="evidence" value="ECO:0007669"/>
    <property type="project" value="TreeGrafter"/>
</dbReference>
<dbReference type="SMART" id="SM00715">
    <property type="entry name" value="LA"/>
    <property type="match status" value="1"/>
</dbReference>
<reference evidence="8" key="1">
    <citation type="submission" date="2023-08" db="EMBL/GenBank/DDBJ databases">
        <title>Black Yeasts Isolated from many extreme environments.</title>
        <authorList>
            <person name="Coleine C."/>
            <person name="Stajich J.E."/>
            <person name="Selbmann L."/>
        </authorList>
    </citation>
    <scope>NUCLEOTIDE SEQUENCE</scope>
    <source>
        <strain evidence="8">CCFEE 5401</strain>
    </source>
</reference>
<keyword evidence="3" id="KW-0539">Nucleus</keyword>
<dbReference type="Gene3D" id="1.10.10.10">
    <property type="entry name" value="Winged helix-like DNA-binding domain superfamily/Winged helix DNA-binding domain"/>
    <property type="match status" value="1"/>
</dbReference>
<dbReference type="Pfam" id="PF05383">
    <property type="entry name" value="La"/>
    <property type="match status" value="1"/>
</dbReference>
<gene>
    <name evidence="8" type="ORF">LTR62_004359</name>
</gene>
<feature type="compositionally biased region" description="Polar residues" evidence="5">
    <location>
        <begin position="7"/>
        <end position="39"/>
    </location>
</feature>
<dbReference type="InterPro" id="IPR002344">
    <property type="entry name" value="Lupus_La"/>
</dbReference>
<name>A0AAN7YRF8_9PEZI</name>
<dbReference type="SUPFAM" id="SSF46785">
    <property type="entry name" value="Winged helix' DNA-binding domain"/>
    <property type="match status" value="1"/>
</dbReference>
<protein>
    <submittedName>
        <fullName evidence="8">Uncharacterized protein</fullName>
    </submittedName>
</protein>
<evidence type="ECO:0000256" key="2">
    <source>
        <dbReference type="ARBA" id="ARBA00022884"/>
    </source>
</evidence>
<dbReference type="InterPro" id="IPR036390">
    <property type="entry name" value="WH_DNA-bd_sf"/>
</dbReference>
<dbReference type="Pfam" id="PF00076">
    <property type="entry name" value="RRM_1"/>
    <property type="match status" value="1"/>
</dbReference>
<dbReference type="Proteomes" id="UP001310890">
    <property type="component" value="Unassembled WGS sequence"/>
</dbReference>
<evidence type="ECO:0000256" key="4">
    <source>
        <dbReference type="PROSITE-ProRule" id="PRU00332"/>
    </source>
</evidence>
<proteinExistence type="predicted"/>
<feature type="region of interest" description="Disordered" evidence="5">
    <location>
        <begin position="352"/>
        <end position="502"/>
    </location>
</feature>
<feature type="compositionally biased region" description="Basic and acidic residues" evidence="5">
    <location>
        <begin position="69"/>
        <end position="85"/>
    </location>
</feature>
<evidence type="ECO:0000256" key="3">
    <source>
        <dbReference type="ARBA" id="ARBA00023242"/>
    </source>
</evidence>
<dbReference type="GO" id="GO:0006396">
    <property type="term" value="P:RNA processing"/>
    <property type="evidence" value="ECO:0007669"/>
    <property type="project" value="InterPro"/>
</dbReference>
<feature type="compositionally biased region" description="Basic and acidic residues" evidence="5">
    <location>
        <begin position="479"/>
        <end position="502"/>
    </location>
</feature>
<evidence type="ECO:0000259" key="6">
    <source>
        <dbReference type="PROSITE" id="PS50102"/>
    </source>
</evidence>
<feature type="compositionally biased region" description="Basic and acidic residues" evidence="5">
    <location>
        <begin position="126"/>
        <end position="135"/>
    </location>
</feature>
<dbReference type="InterPro" id="IPR036388">
    <property type="entry name" value="WH-like_DNA-bd_sf"/>
</dbReference>
<comment type="caution">
    <text evidence="8">The sequence shown here is derived from an EMBL/GenBank/DDBJ whole genome shotgun (WGS) entry which is preliminary data.</text>
</comment>
<dbReference type="Gene3D" id="3.30.70.330">
    <property type="match status" value="1"/>
</dbReference>
<dbReference type="PRINTS" id="PR00302">
    <property type="entry name" value="LUPUSLA"/>
</dbReference>
<evidence type="ECO:0000259" key="7">
    <source>
        <dbReference type="PROSITE" id="PS50961"/>
    </source>
</evidence>
<accession>A0AAN7YRF8</accession>
<dbReference type="GO" id="GO:0005634">
    <property type="term" value="C:nucleus"/>
    <property type="evidence" value="ECO:0007669"/>
    <property type="project" value="UniProtKB-SubCell"/>
</dbReference>
<feature type="compositionally biased region" description="Polar residues" evidence="5">
    <location>
        <begin position="47"/>
        <end position="64"/>
    </location>
</feature>
<feature type="compositionally biased region" description="Basic and acidic residues" evidence="5">
    <location>
        <begin position="92"/>
        <end position="119"/>
    </location>
</feature>
<dbReference type="SUPFAM" id="SSF54928">
    <property type="entry name" value="RNA-binding domain, RBD"/>
    <property type="match status" value="1"/>
</dbReference>